<dbReference type="GO" id="GO:0005524">
    <property type="term" value="F:ATP binding"/>
    <property type="evidence" value="ECO:0007669"/>
    <property type="project" value="UniProtKB-UniRule"/>
</dbReference>
<dbReference type="SUPFAM" id="SSF53335">
    <property type="entry name" value="S-adenosyl-L-methionine-dependent methyltransferases"/>
    <property type="match status" value="1"/>
</dbReference>
<comment type="caution">
    <text evidence="5">The sequence shown here is derived from an EMBL/GenBank/DDBJ whole genome shotgun (WGS) entry which is preliminary data.</text>
</comment>
<dbReference type="InterPro" id="IPR011095">
    <property type="entry name" value="Dala_Dala_lig_C"/>
</dbReference>
<dbReference type="EMBL" id="ATBP01000413">
    <property type="protein sequence ID" value="ETR70508.1"/>
    <property type="molecule type" value="Genomic_DNA"/>
</dbReference>
<dbReference type="InterPro" id="IPR011761">
    <property type="entry name" value="ATP-grasp"/>
</dbReference>
<dbReference type="InterPro" id="IPR013815">
    <property type="entry name" value="ATP_grasp_subdomain_1"/>
</dbReference>
<dbReference type="Gene3D" id="3.40.50.150">
    <property type="entry name" value="Vaccinia Virus protein VP39"/>
    <property type="match status" value="1"/>
</dbReference>
<dbReference type="SUPFAM" id="SSF56059">
    <property type="entry name" value="Glutathione synthetase ATP-binding domain-like"/>
    <property type="match status" value="1"/>
</dbReference>
<evidence type="ECO:0000259" key="4">
    <source>
        <dbReference type="PROSITE" id="PS50975"/>
    </source>
</evidence>
<comment type="similarity">
    <text evidence="1">Belongs to the D-alanine--D-alanine ligase family.</text>
</comment>
<feature type="domain" description="ATP-grasp" evidence="4">
    <location>
        <begin position="341"/>
        <end position="555"/>
    </location>
</feature>
<accession>A0A1V1P6U0</accession>
<keyword evidence="3" id="KW-0067">ATP-binding</keyword>
<dbReference type="InterPro" id="IPR041698">
    <property type="entry name" value="Methyltransf_25"/>
</dbReference>
<gene>
    <name evidence="5" type="ORF">OMM_03192</name>
</gene>
<dbReference type="GO" id="GO:0008716">
    <property type="term" value="F:D-alanine-D-alanine ligase activity"/>
    <property type="evidence" value="ECO:0007669"/>
    <property type="project" value="InterPro"/>
</dbReference>
<dbReference type="AlphaFoldDB" id="A0A1V1P6U0"/>
<evidence type="ECO:0000256" key="1">
    <source>
        <dbReference type="ARBA" id="ARBA00010871"/>
    </source>
</evidence>
<dbReference type="Proteomes" id="UP000189670">
    <property type="component" value="Unassembled WGS sequence"/>
</dbReference>
<dbReference type="PANTHER" id="PTHR23132">
    <property type="entry name" value="D-ALANINE--D-ALANINE LIGASE"/>
    <property type="match status" value="1"/>
</dbReference>
<name>A0A1V1P6U0_9BACT</name>
<reference evidence="6" key="1">
    <citation type="submission" date="2012-11" db="EMBL/GenBank/DDBJ databases">
        <authorList>
            <person name="Lucero-Rivera Y.E."/>
            <person name="Tovar-Ramirez D."/>
        </authorList>
    </citation>
    <scope>NUCLEOTIDE SEQUENCE [LARGE SCALE GENOMIC DNA]</scope>
    <source>
        <strain evidence="6">Araruama</strain>
    </source>
</reference>
<dbReference type="Gene3D" id="3.30.470.20">
    <property type="entry name" value="ATP-grasp fold, B domain"/>
    <property type="match status" value="1"/>
</dbReference>
<dbReference type="PROSITE" id="PS50975">
    <property type="entry name" value="ATP_GRASP"/>
    <property type="match status" value="1"/>
</dbReference>
<dbReference type="CDD" id="cd02440">
    <property type="entry name" value="AdoMet_MTases"/>
    <property type="match status" value="1"/>
</dbReference>
<evidence type="ECO:0000313" key="5">
    <source>
        <dbReference type="EMBL" id="ETR70508.1"/>
    </source>
</evidence>
<evidence type="ECO:0000256" key="3">
    <source>
        <dbReference type="PROSITE-ProRule" id="PRU00409"/>
    </source>
</evidence>
<evidence type="ECO:0000313" key="6">
    <source>
        <dbReference type="Proteomes" id="UP000189670"/>
    </source>
</evidence>
<keyword evidence="2 5" id="KW-0436">Ligase</keyword>
<dbReference type="Pfam" id="PF07478">
    <property type="entry name" value="Dala_Dala_lig_C"/>
    <property type="match status" value="1"/>
</dbReference>
<keyword evidence="3" id="KW-0547">Nucleotide-binding</keyword>
<dbReference type="Gene3D" id="3.30.1490.20">
    <property type="entry name" value="ATP-grasp fold, A domain"/>
    <property type="match status" value="1"/>
</dbReference>
<dbReference type="GO" id="GO:0046872">
    <property type="term" value="F:metal ion binding"/>
    <property type="evidence" value="ECO:0007669"/>
    <property type="project" value="InterPro"/>
</dbReference>
<sequence>MILDLCCGQGRHSLEIVKRGYSNVVGLDRSHYLIARARKINKALGLNVTFKEGDARNLRFQNDSFDAIIIAGNSFGYFETVQDDVRILKEVRRILKPDGKLLIDITDGEYMREHFQPRSWEWIDKNYFVCRERSLSENSERLVSREVITHVNKGVIADQFYAERLYSKNDLNNLFKDSGFKDYQEHSKILTESKRNQDLGMMAERIIVTAVAEKEWSTFKKQADVKDTVVVLMGDPKKLDAVKPNSTFDEDDYHTIKKLKKALSKLSKYQVIYMDQHDTLIKDLEKIKTKCRYVFNLCDEGFNNEASKELHIVALLEILGLHYSGGTPQCLAFCYDKSLIRGIAMEMDIPVSNAFMIKPEDIQFIEFPVKFPVIVKPNFGDSSFGITQNNVCYDMQNLENIIIETREKFGYDNPILVEEFLTGKDISVGIIGNPPNSYRILPIIQEDYSELPEELPQICGYEAKWDPNSPYSKIKSVPADLPEDVERFLSASCLKLFERLQCRDYARFDWRLDGNGTPRLLEVNPNPGWCWDGHLAKMAQLEGLSYSSMLESILEACKSRI</sequence>
<evidence type="ECO:0000256" key="2">
    <source>
        <dbReference type="ARBA" id="ARBA00022598"/>
    </source>
</evidence>
<dbReference type="FunFam" id="3.30.470.20:FF:000105">
    <property type="entry name" value="Predicted protein"/>
    <property type="match status" value="1"/>
</dbReference>
<proteinExistence type="inferred from homology"/>
<dbReference type="InterPro" id="IPR029063">
    <property type="entry name" value="SAM-dependent_MTases_sf"/>
</dbReference>
<dbReference type="Gene3D" id="2.20.25.110">
    <property type="entry name" value="S-adenosyl-L-methionine-dependent methyltransferases"/>
    <property type="match status" value="1"/>
</dbReference>
<organism evidence="5 6">
    <name type="scientific">Candidatus Magnetoglobus multicellularis str. Araruama</name>
    <dbReference type="NCBI Taxonomy" id="890399"/>
    <lineage>
        <taxon>Bacteria</taxon>
        <taxon>Pseudomonadati</taxon>
        <taxon>Thermodesulfobacteriota</taxon>
        <taxon>Desulfobacteria</taxon>
        <taxon>Desulfobacterales</taxon>
        <taxon>Desulfobacteraceae</taxon>
        <taxon>Candidatus Magnetoglobus</taxon>
    </lineage>
</organism>
<dbReference type="PANTHER" id="PTHR23132:SF23">
    <property type="entry name" value="D-ALANINE--D-ALANINE LIGASE B"/>
    <property type="match status" value="1"/>
</dbReference>
<dbReference type="Pfam" id="PF13649">
    <property type="entry name" value="Methyltransf_25"/>
    <property type="match status" value="1"/>
</dbReference>
<protein>
    <submittedName>
        <fullName evidence="5">D-alanine-D-alanine ligase</fullName>
    </submittedName>
</protein>